<accession>A0A3G4ZX95</accession>
<sequence length="283" mass="33492">MSSLKCFNLVHYKDEIQTTVSKEVININIDNINVDDLKKINVNINDEFVNKLYGNTKIQINKNNANWCNVCNIEKLIIENEGTYVCQQCGETNLMHSQPKHTQIEDDVQLPVNNTHIKPMYSYQSYFSSFVSRYQEHKLKKIPEDIIDVIKKDIILNHNIHNVTCNDIKQILKQHSYHMYYSDILSIYNKITNKQLYITSALAIKLKNMFAQTIEPYKKYCLNSINFMNYKYILKKLLEILEENELVEFIVCNMSKELVIKNDKIWENICKDLKWKFIPTVFI</sequence>
<name>A0A3G4ZX95_9VIRU</name>
<dbReference type="EMBL" id="MK072085">
    <property type="protein sequence ID" value="AYV78621.1"/>
    <property type="molecule type" value="Genomic_DNA"/>
</dbReference>
<reference evidence="2" key="1">
    <citation type="submission" date="2018-10" db="EMBL/GenBank/DDBJ databases">
        <title>Hidden diversity of soil giant viruses.</title>
        <authorList>
            <person name="Schulz F."/>
            <person name="Alteio L."/>
            <person name="Goudeau D."/>
            <person name="Ryan E.M."/>
            <person name="Malmstrom R.R."/>
            <person name="Blanchard J."/>
            <person name="Woyke T."/>
        </authorList>
    </citation>
    <scope>NUCLEOTIDE SEQUENCE</scope>
    <source>
        <strain evidence="2">EDV1</strain>
    </source>
</reference>
<gene>
    <name evidence="2" type="ORF">Edafosvirus20_21</name>
</gene>
<proteinExistence type="predicted"/>
<evidence type="ECO:0000256" key="1">
    <source>
        <dbReference type="ARBA" id="ARBA00023163"/>
    </source>
</evidence>
<dbReference type="InterPro" id="IPR007031">
    <property type="entry name" value="Poxvirus_VLTF3"/>
</dbReference>
<protein>
    <submittedName>
        <fullName evidence="2">Late transcription factor VLTF3-like protein</fullName>
    </submittedName>
</protein>
<dbReference type="GO" id="GO:0046782">
    <property type="term" value="P:regulation of viral transcription"/>
    <property type="evidence" value="ECO:0007669"/>
    <property type="project" value="InterPro"/>
</dbReference>
<organism evidence="2">
    <name type="scientific">Edafosvirus sp</name>
    <dbReference type="NCBI Taxonomy" id="2487765"/>
    <lineage>
        <taxon>Viruses</taxon>
        <taxon>Varidnaviria</taxon>
        <taxon>Bamfordvirae</taxon>
        <taxon>Nucleocytoviricota</taxon>
        <taxon>Megaviricetes</taxon>
        <taxon>Imitervirales</taxon>
        <taxon>Mimiviridae</taxon>
        <taxon>Klosneuvirinae</taxon>
    </lineage>
</organism>
<dbReference type="Pfam" id="PF04947">
    <property type="entry name" value="Pox_VLTF3"/>
    <property type="match status" value="1"/>
</dbReference>
<evidence type="ECO:0000313" key="2">
    <source>
        <dbReference type="EMBL" id="AYV78621.1"/>
    </source>
</evidence>
<keyword evidence="1" id="KW-0804">Transcription</keyword>